<comment type="caution">
    <text evidence="2">The sequence shown here is derived from an EMBL/GenBank/DDBJ whole genome shotgun (WGS) entry which is preliminary data.</text>
</comment>
<dbReference type="Gene3D" id="3.40.630.30">
    <property type="match status" value="1"/>
</dbReference>
<sequence>MNKNEILKKLRKNWAKNISIIGIIENYGLKESFQAGESILITVNTDHLWCYPAAENKEELKELLKKFQYRTLYFASLENWMLPVISQKREIEWELKTERLILAENAAVKAELEHNKRIENERSIESEFKIRDLEAKDADFIFAHSHYQDFTSKAYIRERIAADCSAGIIINGELAAWGLTHDDGALGFIHVREAFRKKGFARLIMQKLISDKRKDRKDIFLNVEPDNFKAKKLFSSLGFEFDRMISWIKLKEK</sequence>
<dbReference type="InterPro" id="IPR016181">
    <property type="entry name" value="Acyl_CoA_acyltransferase"/>
</dbReference>
<dbReference type="RefSeq" id="WP_108140475.1">
    <property type="nucleotide sequence ID" value="NZ_QAXS01000017.1"/>
</dbReference>
<evidence type="ECO:0000313" key="3">
    <source>
        <dbReference type="Proteomes" id="UP000244089"/>
    </source>
</evidence>
<name>A0A2T5RIW5_9FIRM</name>
<dbReference type="Pfam" id="PF08445">
    <property type="entry name" value="FR47"/>
    <property type="match status" value="1"/>
</dbReference>
<dbReference type="PANTHER" id="PTHR20958:SF6">
    <property type="entry name" value="GLYCINE N-ACYLTRANSFERASE-LIKE PROTEIN"/>
    <property type="match status" value="1"/>
</dbReference>
<dbReference type="SUPFAM" id="SSF55729">
    <property type="entry name" value="Acyl-CoA N-acyltransferases (Nat)"/>
    <property type="match status" value="1"/>
</dbReference>
<dbReference type="EMBL" id="QAXS01000017">
    <property type="protein sequence ID" value="PTV98361.1"/>
    <property type="molecule type" value="Genomic_DNA"/>
</dbReference>
<dbReference type="PROSITE" id="PS51186">
    <property type="entry name" value="GNAT"/>
    <property type="match status" value="1"/>
</dbReference>
<feature type="domain" description="N-acetyltransferase" evidence="1">
    <location>
        <begin position="128"/>
        <end position="253"/>
    </location>
</feature>
<proteinExistence type="predicted"/>
<accession>A0A2T5RIW5</accession>
<reference evidence="2 3" key="1">
    <citation type="submission" date="2018-04" db="EMBL/GenBank/DDBJ databases">
        <title>Subsurface microbial communities from deep shales in Ohio and West Virginia, USA.</title>
        <authorList>
            <person name="Wrighton K."/>
        </authorList>
    </citation>
    <scope>NUCLEOTIDE SEQUENCE [LARGE SCALE GENOMIC DNA]</scope>
    <source>
        <strain evidence="2 3">WC1</strain>
    </source>
</reference>
<gene>
    <name evidence="2" type="ORF">C8C76_11718</name>
</gene>
<evidence type="ECO:0000259" key="1">
    <source>
        <dbReference type="PROSITE" id="PS51186"/>
    </source>
</evidence>
<dbReference type="GO" id="GO:0016747">
    <property type="term" value="F:acyltransferase activity, transferring groups other than amino-acyl groups"/>
    <property type="evidence" value="ECO:0007669"/>
    <property type="project" value="InterPro"/>
</dbReference>
<dbReference type="Proteomes" id="UP000244089">
    <property type="component" value="Unassembled WGS sequence"/>
</dbReference>
<organism evidence="2 3">
    <name type="scientific">Halanaerobium saccharolyticum</name>
    <dbReference type="NCBI Taxonomy" id="43595"/>
    <lineage>
        <taxon>Bacteria</taxon>
        <taxon>Bacillati</taxon>
        <taxon>Bacillota</taxon>
        <taxon>Clostridia</taxon>
        <taxon>Halanaerobiales</taxon>
        <taxon>Halanaerobiaceae</taxon>
        <taxon>Halanaerobium</taxon>
    </lineage>
</organism>
<dbReference type="OrthoDB" id="3185958at2"/>
<dbReference type="PANTHER" id="PTHR20958">
    <property type="entry name" value="GLYCINE N-ACYLTRANSFERASE-LIKE PROTEIN"/>
    <property type="match status" value="1"/>
</dbReference>
<protein>
    <submittedName>
        <fullName evidence="2">FR47-like protein</fullName>
    </submittedName>
</protein>
<dbReference type="InterPro" id="IPR013653">
    <property type="entry name" value="GCN5-like_dom"/>
</dbReference>
<evidence type="ECO:0000313" key="2">
    <source>
        <dbReference type="EMBL" id="PTV98361.1"/>
    </source>
</evidence>
<dbReference type="InterPro" id="IPR053225">
    <property type="entry name" value="Acyl-CoA_N-acyltransferase"/>
</dbReference>
<dbReference type="AlphaFoldDB" id="A0A2T5RIW5"/>
<dbReference type="InterPro" id="IPR000182">
    <property type="entry name" value="GNAT_dom"/>
</dbReference>